<organism evidence="1 2">
    <name type="scientific">Caldisalinibacter kiritimatiensis</name>
    <dbReference type="NCBI Taxonomy" id="1304284"/>
    <lineage>
        <taxon>Bacteria</taxon>
        <taxon>Bacillati</taxon>
        <taxon>Bacillota</taxon>
        <taxon>Tissierellia</taxon>
        <taxon>Tissierellales</taxon>
        <taxon>Thermohalobacteraceae</taxon>
        <taxon>Caldisalinibacter</taxon>
    </lineage>
</organism>
<dbReference type="STRING" id="1304284.L21TH_0503"/>
<comment type="caution">
    <text evidence="1">The sequence shown here is derived from an EMBL/GenBank/DDBJ whole genome shotgun (WGS) entry which is preliminary data.</text>
</comment>
<dbReference type="AlphaFoldDB" id="R1CS26"/>
<accession>R1CS26</accession>
<evidence type="ECO:0000313" key="1">
    <source>
        <dbReference type="EMBL" id="EOD01456.1"/>
    </source>
</evidence>
<dbReference type="Proteomes" id="UP000013378">
    <property type="component" value="Unassembled WGS sequence"/>
</dbReference>
<name>R1CS26_9FIRM</name>
<proteinExistence type="predicted"/>
<dbReference type="RefSeq" id="WP_006308240.1">
    <property type="nucleotide sequence ID" value="NZ_ARZA01000058.1"/>
</dbReference>
<evidence type="ECO:0000313" key="2">
    <source>
        <dbReference type="Proteomes" id="UP000013378"/>
    </source>
</evidence>
<sequence length="88" mass="10459">MNINKIKELGELEKELNELGKTFKKLVYQKKKDYLNESERDFEKFFKDKGFDVRKLGNSTIEASHGNTRVKLDITRCKYRLCRSILNI</sequence>
<protein>
    <submittedName>
        <fullName evidence="1">Uncharacterized protein</fullName>
    </submittedName>
</protein>
<gene>
    <name evidence="1" type="ORF">L21TH_0503</name>
</gene>
<keyword evidence="2" id="KW-1185">Reference proteome</keyword>
<dbReference type="EMBL" id="ARZA01000058">
    <property type="protein sequence ID" value="EOD01456.1"/>
    <property type="molecule type" value="Genomic_DNA"/>
</dbReference>
<reference evidence="1 2" key="1">
    <citation type="journal article" date="2015" name="Geomicrobiol. J.">
        <title>Caldisalinibacter kiritimatiensis gen. nov., sp. nov., a moderately thermohalophilic thiosulfate-reducing bacterium from a hypersaline microbial mat.</title>
        <authorList>
            <person name="Ben Hania W."/>
            <person name="Joseph M."/>
            <person name="Fiebig A."/>
            <person name="Bunk B."/>
            <person name="Klenk H.-P."/>
            <person name="Fardeau M.-L."/>
            <person name="Spring S."/>
        </authorList>
    </citation>
    <scope>NUCLEOTIDE SEQUENCE [LARGE SCALE GENOMIC DNA]</scope>
    <source>
        <strain evidence="1 2">L21-TH-D2</strain>
    </source>
</reference>